<comment type="caution">
    <text evidence="1">The sequence shown here is derived from an EMBL/GenBank/DDBJ whole genome shotgun (WGS) entry which is preliminary data.</text>
</comment>
<keyword evidence="2" id="KW-1185">Reference proteome</keyword>
<reference evidence="1 2" key="1">
    <citation type="journal article" date="2022" name="DNA Res.">
        <title>Chromosomal-level genome assembly of the orchid tree Bauhinia variegata (Leguminosae; Cercidoideae) supports the allotetraploid origin hypothesis of Bauhinia.</title>
        <authorList>
            <person name="Zhong Y."/>
            <person name="Chen Y."/>
            <person name="Zheng D."/>
            <person name="Pang J."/>
            <person name="Liu Y."/>
            <person name="Luo S."/>
            <person name="Meng S."/>
            <person name="Qian L."/>
            <person name="Wei D."/>
            <person name="Dai S."/>
            <person name="Zhou R."/>
        </authorList>
    </citation>
    <scope>NUCLEOTIDE SEQUENCE [LARGE SCALE GENOMIC DNA]</scope>
    <source>
        <strain evidence="1">BV-YZ2020</strain>
    </source>
</reference>
<proteinExistence type="predicted"/>
<evidence type="ECO:0000313" key="2">
    <source>
        <dbReference type="Proteomes" id="UP000828941"/>
    </source>
</evidence>
<gene>
    <name evidence="1" type="ORF">L6164_022921</name>
</gene>
<accession>A0ACB9MHZ1</accession>
<dbReference type="EMBL" id="CM039434">
    <property type="protein sequence ID" value="KAI4323306.1"/>
    <property type="molecule type" value="Genomic_DNA"/>
</dbReference>
<evidence type="ECO:0000313" key="1">
    <source>
        <dbReference type="EMBL" id="KAI4323306.1"/>
    </source>
</evidence>
<protein>
    <submittedName>
        <fullName evidence="1">Uncharacterized protein</fullName>
    </submittedName>
</protein>
<sequence>MLDFNAVFGAVVPMYVAIILGYAAVKWWNILTPEQCSGISGYVADFAVPFLILDLITGNNIYNMNYRVIIADFLQKAIILAGLLIWKFLSKKGSLEWVISIFSLATQANTLLIGIPILQSMYGDATNDLLIQIVVIQGIIWCNFLLALYEYRAAKLLIAEQFPSNAGSIATVTLESDVHSLSFPESLETDTTLIENNRRLHVVIRCSSTRSQPPRPSVDSFWSLDSPRYREISAKSRDSFSLQPSERAGATAAENASYTAVSEMKHHRFECKNNLSKVSHESHDGIDMFEASEGSFLKHQTSPKSGSYKDSDQVDVEKQQAMPSSFVVAKLITVTVWRKLIRNSTTYASVVAMIWSLIAYRFDIKMPLVVQGSIKLLSKTGTGIAMFSLGLFTALQPKILSCSIGEIIMFTIMRFIIGPVVMGATSFAAGLRGVLFQGATIQSALPSALVCFVFAKQYNVYPGVFSSSIILTTVAALPATIVYYYILLKV</sequence>
<organism evidence="1 2">
    <name type="scientific">Bauhinia variegata</name>
    <name type="common">Purple orchid tree</name>
    <name type="synonym">Phanera variegata</name>
    <dbReference type="NCBI Taxonomy" id="167791"/>
    <lineage>
        <taxon>Eukaryota</taxon>
        <taxon>Viridiplantae</taxon>
        <taxon>Streptophyta</taxon>
        <taxon>Embryophyta</taxon>
        <taxon>Tracheophyta</taxon>
        <taxon>Spermatophyta</taxon>
        <taxon>Magnoliopsida</taxon>
        <taxon>eudicotyledons</taxon>
        <taxon>Gunneridae</taxon>
        <taxon>Pentapetalae</taxon>
        <taxon>rosids</taxon>
        <taxon>fabids</taxon>
        <taxon>Fabales</taxon>
        <taxon>Fabaceae</taxon>
        <taxon>Cercidoideae</taxon>
        <taxon>Cercideae</taxon>
        <taxon>Bauhiniinae</taxon>
        <taxon>Bauhinia</taxon>
    </lineage>
</organism>
<name>A0ACB9MHZ1_BAUVA</name>
<dbReference type="Proteomes" id="UP000828941">
    <property type="component" value="Chromosome 9"/>
</dbReference>